<dbReference type="PANTHER" id="PTHR37437:SF1">
    <property type="entry name" value="LIPOCALIN-RELATED PROTEIN"/>
    <property type="match status" value="1"/>
</dbReference>
<keyword evidence="1" id="KW-0732">Signal</keyword>
<evidence type="ECO:0000313" key="3">
    <source>
        <dbReference type="WBParaSite" id="Minc3s02386g29783"/>
    </source>
</evidence>
<feature type="chain" id="PRO_5037939035" evidence="1">
    <location>
        <begin position="23"/>
        <end position="297"/>
    </location>
</feature>
<organism evidence="2 3">
    <name type="scientific">Meloidogyne incognita</name>
    <name type="common">Southern root-knot nematode worm</name>
    <name type="synonym">Oxyuris incognita</name>
    <dbReference type="NCBI Taxonomy" id="6306"/>
    <lineage>
        <taxon>Eukaryota</taxon>
        <taxon>Metazoa</taxon>
        <taxon>Ecdysozoa</taxon>
        <taxon>Nematoda</taxon>
        <taxon>Chromadorea</taxon>
        <taxon>Rhabditida</taxon>
        <taxon>Tylenchina</taxon>
        <taxon>Tylenchomorpha</taxon>
        <taxon>Tylenchoidea</taxon>
        <taxon>Meloidogynidae</taxon>
        <taxon>Meloidogyninae</taxon>
        <taxon>Meloidogyne</taxon>
        <taxon>Meloidogyne incognita group</taxon>
    </lineage>
</organism>
<dbReference type="AlphaFoldDB" id="A0A914MTH7"/>
<evidence type="ECO:0000313" key="2">
    <source>
        <dbReference type="Proteomes" id="UP000887563"/>
    </source>
</evidence>
<accession>A0A914MTH7</accession>
<keyword evidence="2" id="KW-1185">Reference proteome</keyword>
<dbReference type="Proteomes" id="UP000887563">
    <property type="component" value="Unplaced"/>
</dbReference>
<dbReference type="WBParaSite" id="Minc3s02386g29783">
    <property type="protein sequence ID" value="Minc3s02386g29783"/>
    <property type="gene ID" value="Minc3s02386g29783"/>
</dbReference>
<name>A0A914MTH7_MELIC</name>
<proteinExistence type="predicted"/>
<sequence>MFPQLLFYFISTLLILNININAIGENPWDIQNFAEIISGIGQMIQNPAETVDVPSALIMGKWFQVYKASVSFDINRPQMYCAVSYFYKASVSFDINRPQMYCAVSYFKPNSVMGEDGFSIELIVQCLKNGPIETFKRDLNKVGTGKYWMYTEEYFYPRQFYIIKIGPKFGNDTQVDEIDIQYIVVTDASKLSLTVYAREAMLFFKKYNKEVMDFLREKGFGGKLFWNSPKPIYQGNDCDWPSEREVFARRVLKNYEHNKKEAARATTNITQTPSEAFAEIMKNPQQAIQQLMQQNFN</sequence>
<protein>
    <submittedName>
        <fullName evidence="3">Uncharacterized protein</fullName>
    </submittedName>
</protein>
<reference evidence="3" key="1">
    <citation type="submission" date="2022-11" db="UniProtKB">
        <authorList>
            <consortium name="WormBaseParasite"/>
        </authorList>
    </citation>
    <scope>IDENTIFICATION</scope>
</reference>
<evidence type="ECO:0000256" key="1">
    <source>
        <dbReference type="SAM" id="SignalP"/>
    </source>
</evidence>
<feature type="signal peptide" evidence="1">
    <location>
        <begin position="1"/>
        <end position="22"/>
    </location>
</feature>
<dbReference type="PANTHER" id="PTHR37437">
    <property type="entry name" value="LIPOCALIN-RELATED PROTEIN-RELATED"/>
    <property type="match status" value="1"/>
</dbReference>